<feature type="domain" description="Serpin" evidence="3">
    <location>
        <begin position="1"/>
        <end position="357"/>
    </location>
</feature>
<dbReference type="InterPro" id="IPR042185">
    <property type="entry name" value="Serpin_sf_2"/>
</dbReference>
<protein>
    <submittedName>
        <fullName evidence="5">Serpin domain-containing protein</fullName>
    </submittedName>
</protein>
<evidence type="ECO:0000313" key="5">
    <source>
        <dbReference type="WBParaSite" id="PDA_v2.g22796.t1"/>
    </source>
</evidence>
<name>A0A914Q6N9_9BILA</name>
<dbReference type="Pfam" id="PF00079">
    <property type="entry name" value="Serpin"/>
    <property type="match status" value="1"/>
</dbReference>
<dbReference type="PANTHER" id="PTHR11461:SF211">
    <property type="entry name" value="GH10112P-RELATED"/>
    <property type="match status" value="1"/>
</dbReference>
<dbReference type="SMART" id="SM00093">
    <property type="entry name" value="SERPIN"/>
    <property type="match status" value="1"/>
</dbReference>
<dbReference type="InterPro" id="IPR036186">
    <property type="entry name" value="Serpin_sf"/>
</dbReference>
<dbReference type="Gene3D" id="2.30.39.10">
    <property type="entry name" value="Alpha-1-antitrypsin, domain 1"/>
    <property type="match status" value="1"/>
</dbReference>
<dbReference type="Gene3D" id="3.30.497.10">
    <property type="entry name" value="Antithrombin, subunit I, domain 2"/>
    <property type="match status" value="1"/>
</dbReference>
<evidence type="ECO:0000256" key="1">
    <source>
        <dbReference type="ARBA" id="ARBA00009500"/>
    </source>
</evidence>
<dbReference type="SUPFAM" id="SSF56574">
    <property type="entry name" value="Serpins"/>
    <property type="match status" value="1"/>
</dbReference>
<dbReference type="InterPro" id="IPR042178">
    <property type="entry name" value="Serpin_sf_1"/>
</dbReference>
<dbReference type="GO" id="GO:0005615">
    <property type="term" value="C:extracellular space"/>
    <property type="evidence" value="ECO:0007669"/>
    <property type="project" value="InterPro"/>
</dbReference>
<keyword evidence="4" id="KW-1185">Reference proteome</keyword>
<dbReference type="PANTHER" id="PTHR11461">
    <property type="entry name" value="SERINE PROTEASE INHIBITOR, SERPIN"/>
    <property type="match status" value="1"/>
</dbReference>
<accession>A0A914Q6N9</accession>
<evidence type="ECO:0000259" key="3">
    <source>
        <dbReference type="SMART" id="SM00093"/>
    </source>
</evidence>
<dbReference type="WBParaSite" id="PDA_v2.g22796.t1">
    <property type="protein sequence ID" value="PDA_v2.g22796.t1"/>
    <property type="gene ID" value="PDA_v2.g22796"/>
</dbReference>
<organism evidence="4 5">
    <name type="scientific">Panagrolaimus davidi</name>
    <dbReference type="NCBI Taxonomy" id="227884"/>
    <lineage>
        <taxon>Eukaryota</taxon>
        <taxon>Metazoa</taxon>
        <taxon>Ecdysozoa</taxon>
        <taxon>Nematoda</taxon>
        <taxon>Chromadorea</taxon>
        <taxon>Rhabditida</taxon>
        <taxon>Tylenchina</taxon>
        <taxon>Panagrolaimomorpha</taxon>
        <taxon>Panagrolaimoidea</taxon>
        <taxon>Panagrolaimidae</taxon>
        <taxon>Panagrolaimus</taxon>
    </lineage>
</organism>
<reference evidence="5" key="1">
    <citation type="submission" date="2022-11" db="UniProtKB">
        <authorList>
            <consortium name="WormBaseParasite"/>
        </authorList>
    </citation>
    <scope>IDENTIFICATION</scope>
</reference>
<proteinExistence type="inferred from homology"/>
<sequence length="357" mass="41501">MNSLAIIFAGSEGSTADQIHKIIGEEKSRNAVIEKFDSLIYYCNGLKDSLLGHAYYKSLFISYEEFNTSVVEVMNKLSTEFKQFNVHSDIVKEINNFISRNTNNQISNSDIIISKEETSITILDAIYIDHIWDNPFTSDSTFLFFEPPFSPYSARKAPCIFRLIENEEWNFTEGENWKCLGIPYKGRKTWLHILLPNEYSGLNQLKFDIQMLKECISKKVTPKMEVTIPVFEIEKKINLNQTLNKFGITNIFNHHESISNMLNHPSHIDNYFHLMKININQTGLKKPFYTSLTLEERIKLAEEQGYESPHDFEGWVQSEREEEIESFDADHPFYYFVTLVNDSVEDLKSIIAMGKYV</sequence>
<dbReference type="AlphaFoldDB" id="A0A914Q6N9"/>
<dbReference type="InterPro" id="IPR000215">
    <property type="entry name" value="Serpin_fam"/>
</dbReference>
<dbReference type="Proteomes" id="UP000887578">
    <property type="component" value="Unplaced"/>
</dbReference>
<dbReference type="InterPro" id="IPR023796">
    <property type="entry name" value="Serpin_dom"/>
</dbReference>
<comment type="similarity">
    <text evidence="1 2">Belongs to the serpin family.</text>
</comment>
<evidence type="ECO:0000256" key="2">
    <source>
        <dbReference type="RuleBase" id="RU000411"/>
    </source>
</evidence>
<dbReference type="GO" id="GO:0004867">
    <property type="term" value="F:serine-type endopeptidase inhibitor activity"/>
    <property type="evidence" value="ECO:0007669"/>
    <property type="project" value="InterPro"/>
</dbReference>
<evidence type="ECO:0000313" key="4">
    <source>
        <dbReference type="Proteomes" id="UP000887578"/>
    </source>
</evidence>